<reference evidence="2" key="1">
    <citation type="submission" date="2022-07" db="EMBL/GenBank/DDBJ databases">
        <title>Chromosome-level genome of Muraenolepis orangiensis.</title>
        <authorList>
            <person name="Kim J."/>
        </authorList>
    </citation>
    <scope>NUCLEOTIDE SEQUENCE</scope>
    <source>
        <strain evidence="2">KU_S4_2022</strain>
        <tissue evidence="2">Muscle</tissue>
    </source>
</reference>
<protein>
    <submittedName>
        <fullName evidence="2">Uncharacterized protein</fullName>
    </submittedName>
</protein>
<feature type="region of interest" description="Disordered" evidence="1">
    <location>
        <begin position="1"/>
        <end position="20"/>
    </location>
</feature>
<comment type="caution">
    <text evidence="2">The sequence shown here is derived from an EMBL/GenBank/DDBJ whole genome shotgun (WGS) entry which is preliminary data.</text>
</comment>
<keyword evidence="3" id="KW-1185">Reference proteome</keyword>
<feature type="non-terminal residue" evidence="2">
    <location>
        <position position="1"/>
    </location>
</feature>
<sequence>KRGHASRHPAQPVSLGACPRRYPYPPHTRRGGIGCQKMSLHPAVTTGLHTPPPGSLSSPSGLEPPLLTATLGLKVTGLVEGVVKESPPQVSGCCLSSGEFTALEGNQYHRVIGLGSRHLPLRGLDPDTCLSGGWIQTPASQGAGSRHLPLRGLDPDTHLSGGWIQTPASQGAGSRHLPVSGLDPNTYLSGGWIQTPTCQRAAQ</sequence>
<evidence type="ECO:0000313" key="2">
    <source>
        <dbReference type="EMBL" id="KAJ3587250.1"/>
    </source>
</evidence>
<dbReference type="EMBL" id="JANIIK010000116">
    <property type="protein sequence ID" value="KAJ3587250.1"/>
    <property type="molecule type" value="Genomic_DNA"/>
</dbReference>
<evidence type="ECO:0000313" key="3">
    <source>
        <dbReference type="Proteomes" id="UP001148018"/>
    </source>
</evidence>
<gene>
    <name evidence="2" type="ORF">NHX12_010848</name>
</gene>
<dbReference type="Proteomes" id="UP001148018">
    <property type="component" value="Unassembled WGS sequence"/>
</dbReference>
<accession>A0A9Q0DEQ5</accession>
<organism evidence="2 3">
    <name type="scientific">Muraenolepis orangiensis</name>
    <name type="common">Patagonian moray cod</name>
    <dbReference type="NCBI Taxonomy" id="630683"/>
    <lineage>
        <taxon>Eukaryota</taxon>
        <taxon>Metazoa</taxon>
        <taxon>Chordata</taxon>
        <taxon>Craniata</taxon>
        <taxon>Vertebrata</taxon>
        <taxon>Euteleostomi</taxon>
        <taxon>Actinopterygii</taxon>
        <taxon>Neopterygii</taxon>
        <taxon>Teleostei</taxon>
        <taxon>Neoteleostei</taxon>
        <taxon>Acanthomorphata</taxon>
        <taxon>Zeiogadaria</taxon>
        <taxon>Gadariae</taxon>
        <taxon>Gadiformes</taxon>
        <taxon>Muraenolepidoidei</taxon>
        <taxon>Muraenolepididae</taxon>
        <taxon>Muraenolepis</taxon>
    </lineage>
</organism>
<proteinExistence type="predicted"/>
<name>A0A9Q0DEQ5_9TELE</name>
<dbReference type="AlphaFoldDB" id="A0A9Q0DEQ5"/>
<evidence type="ECO:0000256" key="1">
    <source>
        <dbReference type="SAM" id="MobiDB-lite"/>
    </source>
</evidence>
<feature type="non-terminal residue" evidence="2">
    <location>
        <position position="203"/>
    </location>
</feature>